<evidence type="ECO:0000256" key="1">
    <source>
        <dbReference type="ARBA" id="ARBA00006019"/>
    </source>
</evidence>
<reference evidence="3 4" key="1">
    <citation type="submission" date="2013-11" db="EMBL/GenBank/DDBJ databases">
        <title>Genome sequencing of Stegodyphus mimosarum.</title>
        <authorList>
            <person name="Bechsgaard J."/>
        </authorList>
    </citation>
    <scope>NUCLEOTIDE SEQUENCE [LARGE SCALE GENOMIC DNA]</scope>
</reference>
<dbReference type="STRING" id="407821.A0A087T0Q1"/>
<organism evidence="3 4">
    <name type="scientific">Stegodyphus mimosarum</name>
    <name type="common">African social velvet spider</name>
    <dbReference type="NCBI Taxonomy" id="407821"/>
    <lineage>
        <taxon>Eukaryota</taxon>
        <taxon>Metazoa</taxon>
        <taxon>Ecdysozoa</taxon>
        <taxon>Arthropoda</taxon>
        <taxon>Chelicerata</taxon>
        <taxon>Arachnida</taxon>
        <taxon>Araneae</taxon>
        <taxon>Araneomorphae</taxon>
        <taxon>Entelegynae</taxon>
        <taxon>Eresoidea</taxon>
        <taxon>Eresidae</taxon>
        <taxon>Stegodyphus</taxon>
    </lineage>
</organism>
<dbReference type="SUPFAM" id="SSF74788">
    <property type="entry name" value="Cullin repeat-like"/>
    <property type="match status" value="1"/>
</dbReference>
<gene>
    <name evidence="3" type="ORF">X975_19600</name>
</gene>
<evidence type="ECO:0000313" key="4">
    <source>
        <dbReference type="Proteomes" id="UP000054359"/>
    </source>
</evidence>
<comment type="similarity">
    <text evidence="1">Belongs to the cullin family.</text>
</comment>
<dbReference type="Proteomes" id="UP000054359">
    <property type="component" value="Unassembled WGS sequence"/>
</dbReference>
<accession>A0A087T0Q1</accession>
<feature type="domain" description="Cullin N-terminal" evidence="2">
    <location>
        <begin position="105"/>
        <end position="163"/>
    </location>
</feature>
<dbReference type="OrthoDB" id="27073at2759"/>
<dbReference type="Gene3D" id="1.20.1310.10">
    <property type="entry name" value="Cullin Repeats"/>
    <property type="match status" value="1"/>
</dbReference>
<evidence type="ECO:0000259" key="2">
    <source>
        <dbReference type="Pfam" id="PF00888"/>
    </source>
</evidence>
<dbReference type="OMA" id="KCEMSTT"/>
<proteinExistence type="inferred from homology"/>
<sequence length="165" mass="19078">MSNVRNISSFYEETDENSFYRRRQYSDNTYISDNPAKRIKGDFEITMSDSENQKKCEMSTTIATSTNGVSVNTSLITQKPGSAKKLIIKNFDKPKLPENYQQETWEKLKDAVIAIQTSRPISTSQEELYHAVQNLCSNKMANYLYINLRSLCEQHVKLNVEQFLK</sequence>
<dbReference type="InterPro" id="IPR016159">
    <property type="entry name" value="Cullin_repeat-like_dom_sf"/>
</dbReference>
<dbReference type="Pfam" id="PF00888">
    <property type="entry name" value="Cullin"/>
    <property type="match status" value="1"/>
</dbReference>
<name>A0A087T0Q1_STEMI</name>
<dbReference type="EMBL" id="KK112851">
    <property type="protein sequence ID" value="KFM58690.1"/>
    <property type="molecule type" value="Genomic_DNA"/>
</dbReference>
<feature type="non-terminal residue" evidence="3">
    <location>
        <position position="165"/>
    </location>
</feature>
<dbReference type="InterPro" id="IPR001373">
    <property type="entry name" value="Cullin_N"/>
</dbReference>
<dbReference type="GO" id="GO:0031625">
    <property type="term" value="F:ubiquitin protein ligase binding"/>
    <property type="evidence" value="ECO:0007669"/>
    <property type="project" value="InterPro"/>
</dbReference>
<keyword evidence="4" id="KW-1185">Reference proteome</keyword>
<protein>
    <submittedName>
        <fullName evidence="3">Cullin-4B</fullName>
    </submittedName>
</protein>
<dbReference type="AlphaFoldDB" id="A0A087T0Q1"/>
<evidence type="ECO:0000313" key="3">
    <source>
        <dbReference type="EMBL" id="KFM58690.1"/>
    </source>
</evidence>
<dbReference type="GO" id="GO:0006511">
    <property type="term" value="P:ubiquitin-dependent protein catabolic process"/>
    <property type="evidence" value="ECO:0007669"/>
    <property type="project" value="InterPro"/>
</dbReference>